<evidence type="ECO:0000256" key="4">
    <source>
        <dbReference type="ARBA" id="ARBA00022692"/>
    </source>
</evidence>
<evidence type="ECO:0000313" key="13">
    <source>
        <dbReference type="EMBL" id="RGV81556.1"/>
    </source>
</evidence>
<evidence type="ECO:0000256" key="5">
    <source>
        <dbReference type="ARBA" id="ARBA00022729"/>
    </source>
</evidence>
<dbReference type="Gene3D" id="2.60.40.1120">
    <property type="entry name" value="Carboxypeptidase-like, regulatory domain"/>
    <property type="match status" value="1"/>
</dbReference>
<proteinExistence type="inferred from homology"/>
<dbReference type="Pfam" id="PF13715">
    <property type="entry name" value="CarbopepD_reg_2"/>
    <property type="match status" value="1"/>
</dbReference>
<keyword evidence="3" id="KW-1134">Transmembrane beta strand</keyword>
<keyword evidence="6 10" id="KW-0798">TonB box</keyword>
<dbReference type="SUPFAM" id="SSF56935">
    <property type="entry name" value="Porins"/>
    <property type="match status" value="1"/>
</dbReference>
<dbReference type="AlphaFoldDB" id="A0A412ZKY8"/>
<evidence type="ECO:0000256" key="10">
    <source>
        <dbReference type="RuleBase" id="RU003357"/>
    </source>
</evidence>
<dbReference type="InterPro" id="IPR037066">
    <property type="entry name" value="Plug_dom_sf"/>
</dbReference>
<dbReference type="SUPFAM" id="SSF49464">
    <property type="entry name" value="Carboxypeptidase regulatory domain-like"/>
    <property type="match status" value="1"/>
</dbReference>
<dbReference type="Pfam" id="PF00593">
    <property type="entry name" value="TonB_dep_Rec_b-barrel"/>
    <property type="match status" value="1"/>
</dbReference>
<dbReference type="PANTHER" id="PTHR30069:SF29">
    <property type="entry name" value="HEMOGLOBIN AND HEMOGLOBIN-HAPTOGLOBIN-BINDING PROTEIN 1-RELATED"/>
    <property type="match status" value="1"/>
</dbReference>
<evidence type="ECO:0000259" key="11">
    <source>
        <dbReference type="Pfam" id="PF00593"/>
    </source>
</evidence>
<feature type="domain" description="TonB-dependent receptor-like beta-barrel" evidence="11">
    <location>
        <begin position="420"/>
        <end position="825"/>
    </location>
</feature>
<reference evidence="13 14" key="1">
    <citation type="submission" date="2018-08" db="EMBL/GenBank/DDBJ databases">
        <title>A genome reference for cultivated species of the human gut microbiota.</title>
        <authorList>
            <person name="Zou Y."/>
            <person name="Xue W."/>
            <person name="Luo G."/>
        </authorList>
    </citation>
    <scope>NUCLEOTIDE SEQUENCE [LARGE SCALE GENOMIC DNA]</scope>
    <source>
        <strain evidence="13 14">AF14-1AC</strain>
    </source>
</reference>
<keyword evidence="7 10" id="KW-0472">Membrane</keyword>
<comment type="caution">
    <text evidence="13">The sequence shown here is derived from an EMBL/GenBank/DDBJ whole genome shotgun (WGS) entry which is preliminary data.</text>
</comment>
<dbReference type="RefSeq" id="WP_118428959.1">
    <property type="nucleotide sequence ID" value="NZ_QRZL01000001.1"/>
</dbReference>
<dbReference type="Gene3D" id="2.40.170.20">
    <property type="entry name" value="TonB-dependent receptor, beta-barrel domain"/>
    <property type="match status" value="1"/>
</dbReference>
<sequence>MIFSTCNQYSIKGIFLILLLMISTTFIQAQKADLSFSIHLKKANLKEFIFEIEKASGYSFIYGEEIIFKHPITLSLRKAPLSLILQKAFAGQNISFKINKNHIILKKYALQSSKKSFTLNGYVLDSISKETLIGANIYDQKNGVGTTTNPFGYFSITLPEGGIKLNFSYIGYAVKQVSLHLWKDTMLTIQLHNDNQLNEVIILSDKPETGIQSSRMGASSIPIPHIKNTPALMSEADVLKSIQLLPGVQNGMNGTSGLYVRGGGPDQNLYLLDGVPLYNVDHTLGLLSVFTPEAVKKVDLYKSSFPARFDGRLSSIVDVRTNDGNMQLYHGSLTIGLLTSHLQFEGPIWKDHTSFIISARRSYIDCFLPLVMPKDERGGYSLYDINAKLNHRFSEQDRLFISFYKGKDHVYYKYKDEDKFKQTHNWGNILLNTRWNHVFTPQLFSNTTLAYNRYVFDIKQEETSSIQQPDGSTIINGSNNLFHSGISDLSISTDFDYHPLPAHNIKFGAKYIYHQFAPEVQTVNQHNSDNGYPQTNDNYSLNNSHIHAHDFSLYAEDDLILNEHWKINAGLHFSFFNVQKQTYLSLQPRLSISFQATSNIILKSSFSQMSQCTQLLSTASLAMPSDLWVPVTRHIRPMKSFQYAVGVYYTGIKNWEFSIEGYYKDMYNVLEYKDGESFLGSSHNWEDKVEMGKGRSFGVEFMAQKTAGFLTGWINYTLSKSDRQFSTDGINNGKRFPYQYDRRHTLNLTLNYQLTRRIDFNMSWTYASGCMATLPTEKTHTELPPTNVPPSWIMDNLNKGDMDHSSSRNNYRLPASHQLNIGFNFHKQTRHGERIWNISILNAYNAMNPNFVYISREAQTGKPILKKMTILPCIPSFSYTYKF</sequence>
<evidence type="ECO:0000259" key="12">
    <source>
        <dbReference type="Pfam" id="PF07715"/>
    </source>
</evidence>
<dbReference type="GO" id="GO:0044718">
    <property type="term" value="P:siderophore transmembrane transport"/>
    <property type="evidence" value="ECO:0007669"/>
    <property type="project" value="TreeGrafter"/>
</dbReference>
<comment type="subcellular location">
    <subcellularLocation>
        <location evidence="1">Cell outer membrane</location>
        <topology evidence="1">Multi-pass membrane protein</topology>
    </subcellularLocation>
</comment>
<gene>
    <name evidence="13" type="ORF">DWW04_02465</name>
</gene>
<dbReference type="InterPro" id="IPR036942">
    <property type="entry name" value="Beta-barrel_TonB_sf"/>
</dbReference>
<dbReference type="EMBL" id="QRZL01000001">
    <property type="protein sequence ID" value="RGV81556.1"/>
    <property type="molecule type" value="Genomic_DNA"/>
</dbReference>
<evidence type="ECO:0000256" key="7">
    <source>
        <dbReference type="ARBA" id="ARBA00023136"/>
    </source>
</evidence>
<dbReference type="GO" id="GO:0009279">
    <property type="term" value="C:cell outer membrane"/>
    <property type="evidence" value="ECO:0007669"/>
    <property type="project" value="UniProtKB-SubCell"/>
</dbReference>
<keyword evidence="9" id="KW-0998">Cell outer membrane</keyword>
<protein>
    <submittedName>
        <fullName evidence="13">TonB-dependent receptor</fullName>
    </submittedName>
</protein>
<dbReference type="Proteomes" id="UP000283678">
    <property type="component" value="Unassembled WGS sequence"/>
</dbReference>
<dbReference type="InterPro" id="IPR008969">
    <property type="entry name" value="CarboxyPept-like_regulatory"/>
</dbReference>
<evidence type="ECO:0000256" key="3">
    <source>
        <dbReference type="ARBA" id="ARBA00022452"/>
    </source>
</evidence>
<accession>A0A412ZKY8</accession>
<evidence type="ECO:0000313" key="14">
    <source>
        <dbReference type="Proteomes" id="UP000283678"/>
    </source>
</evidence>
<dbReference type="GO" id="GO:0015344">
    <property type="term" value="F:siderophore uptake transmembrane transporter activity"/>
    <property type="evidence" value="ECO:0007669"/>
    <property type="project" value="TreeGrafter"/>
</dbReference>
<comment type="similarity">
    <text evidence="10">Belongs to the TonB-dependent receptor family.</text>
</comment>
<evidence type="ECO:0000256" key="9">
    <source>
        <dbReference type="ARBA" id="ARBA00023237"/>
    </source>
</evidence>
<keyword evidence="8 13" id="KW-0675">Receptor</keyword>
<evidence type="ECO:0000256" key="8">
    <source>
        <dbReference type="ARBA" id="ARBA00023170"/>
    </source>
</evidence>
<dbReference type="InterPro" id="IPR012910">
    <property type="entry name" value="Plug_dom"/>
</dbReference>
<dbReference type="Pfam" id="PF07715">
    <property type="entry name" value="Plug"/>
    <property type="match status" value="1"/>
</dbReference>
<evidence type="ECO:0000256" key="2">
    <source>
        <dbReference type="ARBA" id="ARBA00022448"/>
    </source>
</evidence>
<keyword evidence="4" id="KW-0812">Transmembrane</keyword>
<evidence type="ECO:0000256" key="1">
    <source>
        <dbReference type="ARBA" id="ARBA00004571"/>
    </source>
</evidence>
<dbReference type="InterPro" id="IPR039426">
    <property type="entry name" value="TonB-dep_rcpt-like"/>
</dbReference>
<dbReference type="Gene3D" id="2.170.130.10">
    <property type="entry name" value="TonB-dependent receptor, plug domain"/>
    <property type="match status" value="1"/>
</dbReference>
<feature type="domain" description="TonB-dependent receptor plug" evidence="12">
    <location>
        <begin position="237"/>
        <end position="310"/>
    </location>
</feature>
<organism evidence="13 14">
    <name type="scientific">Phocaeicola dorei</name>
    <dbReference type="NCBI Taxonomy" id="357276"/>
    <lineage>
        <taxon>Bacteria</taxon>
        <taxon>Pseudomonadati</taxon>
        <taxon>Bacteroidota</taxon>
        <taxon>Bacteroidia</taxon>
        <taxon>Bacteroidales</taxon>
        <taxon>Bacteroidaceae</taxon>
        <taxon>Phocaeicola</taxon>
    </lineage>
</organism>
<keyword evidence="5" id="KW-0732">Signal</keyword>
<dbReference type="PANTHER" id="PTHR30069">
    <property type="entry name" value="TONB-DEPENDENT OUTER MEMBRANE RECEPTOR"/>
    <property type="match status" value="1"/>
</dbReference>
<name>A0A412ZKY8_9BACT</name>
<dbReference type="InterPro" id="IPR000531">
    <property type="entry name" value="Beta-barrel_TonB"/>
</dbReference>
<keyword evidence="2" id="KW-0813">Transport</keyword>
<evidence type="ECO:0000256" key="6">
    <source>
        <dbReference type="ARBA" id="ARBA00023077"/>
    </source>
</evidence>